<name>U5KD67_AGRIP</name>
<reference evidence="1" key="2">
    <citation type="journal article" date="2013" name="BMC Genomics">
        <title>Identification of genes expressed in the sex pheromone gland of the black cutworm Agrotis ipsilon with putative roles in sex pheromone biosynthesis and transport.</title>
        <authorList>
            <person name="Gu S.H."/>
            <person name="Wu K.M."/>
            <person name="Guo Y.Y."/>
            <person name="Pickett J.A."/>
            <person name="Field L.M."/>
            <person name="Zhou J.J."/>
            <person name="Zhang Y.J."/>
        </authorList>
    </citation>
    <scope>NUCLEOTIDE SEQUENCE</scope>
</reference>
<dbReference type="EMBL" id="JX863691">
    <property type="protein sequence ID" value="AGR39566.1"/>
    <property type="molecule type" value="mRNA"/>
</dbReference>
<proteinExistence type="evidence at transcript level"/>
<reference evidence="1" key="1">
    <citation type="submission" date="2012-09" db="EMBL/GenBank/DDBJ databases">
        <authorList>
            <person name="Gu S.-H."/>
            <person name="Zhou J.-J."/>
            <person name="Guo Y.-Y."/>
            <person name="Zhang Y.-J."/>
        </authorList>
    </citation>
    <scope>NUCLEOTIDE SEQUENCE</scope>
</reference>
<organism evidence="1">
    <name type="scientific">Agrotis ipsilon</name>
    <name type="common">Black cutworm moth</name>
    <dbReference type="NCBI Taxonomy" id="56364"/>
    <lineage>
        <taxon>Eukaryota</taxon>
        <taxon>Metazoa</taxon>
        <taxon>Ecdysozoa</taxon>
        <taxon>Arthropoda</taxon>
        <taxon>Hexapoda</taxon>
        <taxon>Insecta</taxon>
        <taxon>Pterygota</taxon>
        <taxon>Neoptera</taxon>
        <taxon>Endopterygota</taxon>
        <taxon>Lepidoptera</taxon>
        <taxon>Glossata</taxon>
        <taxon>Ditrysia</taxon>
        <taxon>Noctuoidea</taxon>
        <taxon>Noctuidae</taxon>
        <taxon>Noctuinae</taxon>
        <taxon>Noctuini</taxon>
        <taxon>Agrotis</taxon>
    </lineage>
</organism>
<evidence type="ECO:0000313" key="1">
    <source>
        <dbReference type="EMBL" id="AGR39566.1"/>
    </source>
</evidence>
<dbReference type="AlphaFoldDB" id="U5KD67"/>
<protein>
    <submittedName>
        <fullName evidence="1">Odorant binding protein 3</fullName>
    </submittedName>
</protein>
<accession>U5KD67</accession>
<gene>
    <name evidence="1" type="primary">OBP3</name>
</gene>
<feature type="non-terminal residue" evidence="1">
    <location>
        <position position="108"/>
    </location>
</feature>
<sequence length="108" mass="12238">MESCGIQKLTKEQYENPSPARIPCQESICLLRNANLLKQNNSIDYEKMGDFVDNWAKMDPDFTIPITNAKKVCLIEGGPPAPPVCEPDRIFTCLTSYVLWNCKLRLDS</sequence>